<name>A0A1I4P8A7_9GAMM</name>
<dbReference type="OrthoDB" id="4380123at2"/>
<dbReference type="STRING" id="1720063.SAMN05216217_102167"/>
<organism evidence="1 2">
    <name type="scientific">Halopseudomonas yangmingensis</name>
    <dbReference type="NCBI Taxonomy" id="1720063"/>
    <lineage>
        <taxon>Bacteria</taxon>
        <taxon>Pseudomonadati</taxon>
        <taxon>Pseudomonadota</taxon>
        <taxon>Gammaproteobacteria</taxon>
        <taxon>Pseudomonadales</taxon>
        <taxon>Pseudomonadaceae</taxon>
        <taxon>Halopseudomonas</taxon>
    </lineage>
</organism>
<accession>A0A1I4P8A7</accession>
<reference evidence="2" key="1">
    <citation type="submission" date="2016-10" db="EMBL/GenBank/DDBJ databases">
        <authorList>
            <person name="Varghese N."/>
            <person name="Submissions S."/>
        </authorList>
    </citation>
    <scope>NUCLEOTIDE SEQUENCE [LARGE SCALE GENOMIC DNA]</scope>
    <source>
        <strain evidence="2">DSM 24213</strain>
    </source>
</reference>
<dbReference type="InterPro" id="IPR008551">
    <property type="entry name" value="TANGO2"/>
</dbReference>
<dbReference type="Proteomes" id="UP000243629">
    <property type="component" value="Unassembled WGS sequence"/>
</dbReference>
<protein>
    <submittedName>
        <fullName evidence="1">Uncharacterized conserved protein, contains NRDE domain</fullName>
    </submittedName>
</protein>
<keyword evidence="2" id="KW-1185">Reference proteome</keyword>
<dbReference type="PANTHER" id="PTHR17985:SF8">
    <property type="entry name" value="TRANSPORT AND GOLGI ORGANIZATION PROTEIN 2 HOMOLOG"/>
    <property type="match status" value="1"/>
</dbReference>
<dbReference type="RefSeq" id="WP_093472567.1">
    <property type="nucleotide sequence ID" value="NZ_FOUI01000002.1"/>
</dbReference>
<dbReference type="AlphaFoldDB" id="A0A1I4P8A7"/>
<dbReference type="EMBL" id="FOUI01000002">
    <property type="protein sequence ID" value="SFM23830.1"/>
    <property type="molecule type" value="Genomic_DNA"/>
</dbReference>
<evidence type="ECO:0000313" key="1">
    <source>
        <dbReference type="EMBL" id="SFM23830.1"/>
    </source>
</evidence>
<gene>
    <name evidence="1" type="ORF">SAMN05216217_102167</name>
</gene>
<dbReference type="Pfam" id="PF05742">
    <property type="entry name" value="TANGO2"/>
    <property type="match status" value="1"/>
</dbReference>
<proteinExistence type="predicted"/>
<sequence length="252" mass="27720">MCLLAFAWQVDDQPLLLLGNRDEFHARPTRPAGFWDDRGHPQLLAGQDLQAGGTWLGVTRNGRFACLTNIRSGNRVEGVRSRGSLVLDYLLGSTAPEVYLQALQAQAGDYGGFNLLVGDSQQLWHLHSHGAIVQAVEPGLHVLSNADLDSPWPKACALRDGLQHHLHASDQQLLALLTDSRQYPDEQLPDTGVPLAWERRLSAAFILGEEYGTRACSLLRLQASGEVSFIERRFAAQGMSAGEQRWQFSVTG</sequence>
<evidence type="ECO:0000313" key="2">
    <source>
        <dbReference type="Proteomes" id="UP000243629"/>
    </source>
</evidence>
<dbReference type="PANTHER" id="PTHR17985">
    <property type="entry name" value="SER/THR-RICH PROTEIN T10 IN DGCR REGION"/>
    <property type="match status" value="1"/>
</dbReference>